<evidence type="ECO:0000313" key="3">
    <source>
        <dbReference type="EnsemblMetazoa" id="CPIJ000703-PA"/>
    </source>
</evidence>
<dbReference type="OMA" id="NTNIDDY"/>
<dbReference type="VEuPathDB" id="VectorBase:CPIJ000703"/>
<dbReference type="Proteomes" id="UP000002320">
    <property type="component" value="Unassembled WGS sequence"/>
</dbReference>
<feature type="region of interest" description="Disordered" evidence="1">
    <location>
        <begin position="79"/>
        <end position="161"/>
    </location>
</feature>
<evidence type="ECO:0000313" key="4">
    <source>
        <dbReference type="Proteomes" id="UP000002320"/>
    </source>
</evidence>
<feature type="compositionally biased region" description="Low complexity" evidence="1">
    <location>
        <begin position="79"/>
        <end position="90"/>
    </location>
</feature>
<feature type="compositionally biased region" description="Low complexity" evidence="1">
    <location>
        <begin position="133"/>
        <end position="146"/>
    </location>
</feature>
<dbReference type="KEGG" id="cqu:CpipJ_CPIJ000703"/>
<dbReference type="EnsemblMetazoa" id="CPIJ000703-RA">
    <property type="protein sequence ID" value="CPIJ000703-PA"/>
    <property type="gene ID" value="CPIJ000703"/>
</dbReference>
<evidence type="ECO:0000313" key="2">
    <source>
        <dbReference type="EMBL" id="EDS41336.1"/>
    </source>
</evidence>
<name>B0W0N4_CULQU</name>
<keyword evidence="4" id="KW-1185">Reference proteome</keyword>
<dbReference type="eggNOG" id="ENOG502RW9J">
    <property type="taxonomic scope" value="Eukaryota"/>
</dbReference>
<dbReference type="HOGENOM" id="CLU_058116_0_0_1"/>
<protein>
    <submittedName>
        <fullName evidence="2 3">Uncharacterized protein</fullName>
    </submittedName>
</protein>
<proteinExistence type="predicted"/>
<feature type="compositionally biased region" description="Polar residues" evidence="1">
    <location>
        <begin position="1"/>
        <end position="16"/>
    </location>
</feature>
<reference evidence="3" key="2">
    <citation type="submission" date="2021-02" db="UniProtKB">
        <authorList>
            <consortium name="EnsemblMetazoa"/>
        </authorList>
    </citation>
    <scope>IDENTIFICATION</scope>
    <source>
        <strain evidence="3">JHB</strain>
    </source>
</reference>
<dbReference type="AlphaFoldDB" id="B0W0N4"/>
<feature type="compositionally biased region" description="Low complexity" evidence="1">
    <location>
        <begin position="97"/>
        <end position="109"/>
    </location>
</feature>
<sequence length="201" mass="21857">MPAPSRQINAETNDIGSSVGHREELWKDTFHHKRESTKGYCVAFEVMKVTKQCHKEPNYHALAEGDRVVVRCDLVEPTSPLNATSSSASASDDDEPSSTSTMNNSISSDESTDGDDDEGADDVDDDDGEADYNESSSNSNSRTGSNKVEQRPQNRCLGEGLTGRNTRFASLAIPACHGKWLRLTVGVPKKCTPGEAQFIFV</sequence>
<accession>B0W0N4</accession>
<feature type="compositionally biased region" description="Acidic residues" evidence="1">
    <location>
        <begin position="110"/>
        <end position="132"/>
    </location>
</feature>
<dbReference type="InParanoid" id="B0W0N4"/>
<reference evidence="2" key="1">
    <citation type="submission" date="2007-03" db="EMBL/GenBank/DDBJ databases">
        <title>Annotation of Culex pipiens quinquefasciatus.</title>
        <authorList>
            <consortium name="The Broad Institute Genome Sequencing Platform"/>
            <person name="Atkinson P.W."/>
            <person name="Hemingway J."/>
            <person name="Christensen B.M."/>
            <person name="Higgs S."/>
            <person name="Kodira C."/>
            <person name="Hannick L."/>
            <person name="Megy K."/>
            <person name="O'Leary S."/>
            <person name="Pearson M."/>
            <person name="Haas B.J."/>
            <person name="Mauceli E."/>
            <person name="Wortman J.R."/>
            <person name="Lee N.H."/>
            <person name="Guigo R."/>
            <person name="Stanke M."/>
            <person name="Alvarado L."/>
            <person name="Amedeo P."/>
            <person name="Antoine C.H."/>
            <person name="Arensburger P."/>
            <person name="Bidwell S.L."/>
            <person name="Crawford M."/>
            <person name="Camaro F."/>
            <person name="Devon K."/>
            <person name="Engels R."/>
            <person name="Hammond M."/>
            <person name="Howarth C."/>
            <person name="Koehrsen M."/>
            <person name="Lawson D."/>
            <person name="Montgomery P."/>
            <person name="Nene V."/>
            <person name="Nusbaum C."/>
            <person name="Puiu D."/>
            <person name="Romero-Severson J."/>
            <person name="Severson D.W."/>
            <person name="Shumway M."/>
            <person name="Sisk P."/>
            <person name="Stolte C."/>
            <person name="Zeng Q."/>
            <person name="Eisenstadt E."/>
            <person name="Fraser-Liggett C."/>
            <person name="Strausberg R."/>
            <person name="Galagan J."/>
            <person name="Birren B."/>
            <person name="Collins F.H."/>
        </authorList>
    </citation>
    <scope>NUCLEOTIDE SEQUENCE [LARGE SCALE GENOMIC DNA]</scope>
    <source>
        <strain evidence="2">JHB</strain>
    </source>
</reference>
<feature type="region of interest" description="Disordered" evidence="1">
    <location>
        <begin position="1"/>
        <end position="22"/>
    </location>
</feature>
<evidence type="ECO:0000256" key="1">
    <source>
        <dbReference type="SAM" id="MobiDB-lite"/>
    </source>
</evidence>
<gene>
    <name evidence="3" type="primary">6031465</name>
    <name evidence="2" type="ORF">CpipJ_CPIJ000703</name>
</gene>
<dbReference type="VEuPathDB" id="VectorBase:CQUJHB006569"/>
<dbReference type="OrthoDB" id="98591at2759"/>
<dbReference type="EMBL" id="DS231818">
    <property type="protein sequence ID" value="EDS41336.1"/>
    <property type="molecule type" value="Genomic_DNA"/>
</dbReference>
<organism>
    <name type="scientific">Culex quinquefasciatus</name>
    <name type="common">Southern house mosquito</name>
    <name type="synonym">Culex pungens</name>
    <dbReference type="NCBI Taxonomy" id="7176"/>
    <lineage>
        <taxon>Eukaryota</taxon>
        <taxon>Metazoa</taxon>
        <taxon>Ecdysozoa</taxon>
        <taxon>Arthropoda</taxon>
        <taxon>Hexapoda</taxon>
        <taxon>Insecta</taxon>
        <taxon>Pterygota</taxon>
        <taxon>Neoptera</taxon>
        <taxon>Endopterygota</taxon>
        <taxon>Diptera</taxon>
        <taxon>Nematocera</taxon>
        <taxon>Culicoidea</taxon>
        <taxon>Culicidae</taxon>
        <taxon>Culicinae</taxon>
        <taxon>Culicini</taxon>
        <taxon>Culex</taxon>
        <taxon>Culex</taxon>
    </lineage>
</organism>